<sequence>MEQTALRPRPMPGDGGGGSGDGPGSGPPGRRPGRRRGRRVVTAVLGALTGAVLVLSGAGLGAVGATIAGAGGLTGLKRQAGVESAVPAASPRSAPSEPVARLGVEVADDEGPGALVVGVHVPGPGASAGLARGDVLLAFGATRVDSAAGLARAVARARPGDEVTLTVRRRGGGHQQLTAVPGIVT</sequence>
<protein>
    <submittedName>
        <fullName evidence="4">PDZ domain-containing protein</fullName>
    </submittedName>
</protein>
<feature type="region of interest" description="Disordered" evidence="1">
    <location>
        <begin position="1"/>
        <end position="37"/>
    </location>
</feature>
<gene>
    <name evidence="4" type="ORF">KYY02_10705</name>
</gene>
<name>A0ABV4IX26_9ACTN</name>
<dbReference type="EMBL" id="JAHWZY010000008">
    <property type="protein sequence ID" value="MEZ3179143.1"/>
    <property type="molecule type" value="Genomic_DNA"/>
</dbReference>
<dbReference type="Gene3D" id="2.30.42.10">
    <property type="match status" value="1"/>
</dbReference>
<dbReference type="InterPro" id="IPR001478">
    <property type="entry name" value="PDZ"/>
</dbReference>
<dbReference type="SMART" id="SM00228">
    <property type="entry name" value="PDZ"/>
    <property type="match status" value="1"/>
</dbReference>
<evidence type="ECO:0000259" key="3">
    <source>
        <dbReference type="SMART" id="SM00228"/>
    </source>
</evidence>
<dbReference type="Pfam" id="PF13180">
    <property type="entry name" value="PDZ_2"/>
    <property type="match status" value="1"/>
</dbReference>
<dbReference type="SUPFAM" id="SSF50156">
    <property type="entry name" value="PDZ domain-like"/>
    <property type="match status" value="1"/>
</dbReference>
<organism evidence="4 5">
    <name type="scientific">Streptomyces pimonensis</name>
    <dbReference type="NCBI Taxonomy" id="2860288"/>
    <lineage>
        <taxon>Bacteria</taxon>
        <taxon>Bacillati</taxon>
        <taxon>Actinomycetota</taxon>
        <taxon>Actinomycetes</taxon>
        <taxon>Kitasatosporales</taxon>
        <taxon>Streptomycetaceae</taxon>
        <taxon>Streptomyces</taxon>
    </lineage>
</organism>
<keyword evidence="5" id="KW-1185">Reference proteome</keyword>
<keyword evidence="2" id="KW-1133">Transmembrane helix</keyword>
<dbReference type="InterPro" id="IPR036034">
    <property type="entry name" value="PDZ_sf"/>
</dbReference>
<reference evidence="4 5" key="1">
    <citation type="journal article" date="2021" name="Res Sq">
        <title>Streptomyces Pimoensis sp. nov., Isolated From the Taklimakan Desert in Xinjiang, China.</title>
        <authorList>
            <person name="Zhang P."/>
            <person name="Luo X."/>
            <person name="Luo X."/>
            <person name="Liu Z."/>
            <person name="Xia Z."/>
            <person name="Wan C."/>
            <person name="zhang L."/>
        </authorList>
    </citation>
    <scope>NUCLEOTIDE SEQUENCE [LARGE SCALE GENOMIC DNA]</scope>
    <source>
        <strain evidence="4 5">TRM75549</strain>
    </source>
</reference>
<accession>A0ABV4IX26</accession>
<evidence type="ECO:0000256" key="1">
    <source>
        <dbReference type="SAM" id="MobiDB-lite"/>
    </source>
</evidence>
<evidence type="ECO:0000313" key="5">
    <source>
        <dbReference type="Proteomes" id="UP001567537"/>
    </source>
</evidence>
<feature type="domain" description="PDZ" evidence="3">
    <location>
        <begin position="100"/>
        <end position="171"/>
    </location>
</feature>
<evidence type="ECO:0000313" key="4">
    <source>
        <dbReference type="EMBL" id="MEZ3179143.1"/>
    </source>
</evidence>
<feature type="compositionally biased region" description="Gly residues" evidence="1">
    <location>
        <begin position="13"/>
        <end position="24"/>
    </location>
</feature>
<evidence type="ECO:0000256" key="2">
    <source>
        <dbReference type="SAM" id="Phobius"/>
    </source>
</evidence>
<keyword evidence="2" id="KW-0472">Membrane</keyword>
<proteinExistence type="predicted"/>
<feature type="transmembrane region" description="Helical" evidence="2">
    <location>
        <begin position="40"/>
        <end position="68"/>
    </location>
</feature>
<keyword evidence="2" id="KW-0812">Transmembrane</keyword>
<dbReference type="Proteomes" id="UP001567537">
    <property type="component" value="Unassembled WGS sequence"/>
</dbReference>
<comment type="caution">
    <text evidence="4">The sequence shown here is derived from an EMBL/GenBank/DDBJ whole genome shotgun (WGS) entry which is preliminary data.</text>
</comment>